<feature type="transmembrane region" description="Helical" evidence="5">
    <location>
        <begin position="333"/>
        <end position="355"/>
    </location>
</feature>
<feature type="transmembrane region" description="Helical" evidence="5">
    <location>
        <begin position="367"/>
        <end position="384"/>
    </location>
</feature>
<evidence type="ECO:0000256" key="5">
    <source>
        <dbReference type="SAM" id="Phobius"/>
    </source>
</evidence>
<feature type="transmembrane region" description="Helical" evidence="5">
    <location>
        <begin position="223"/>
        <end position="242"/>
    </location>
</feature>
<keyword evidence="3 5" id="KW-1133">Transmembrane helix</keyword>
<dbReference type="AlphaFoldDB" id="A0A2S3R5Z8"/>
<evidence type="ECO:0000256" key="1">
    <source>
        <dbReference type="ARBA" id="ARBA00004141"/>
    </source>
</evidence>
<proteinExistence type="predicted"/>
<dbReference type="EMBL" id="PDGH01000054">
    <property type="protein sequence ID" value="POB49148.1"/>
    <property type="molecule type" value="Genomic_DNA"/>
</dbReference>
<keyword evidence="4 5" id="KW-0472">Membrane</keyword>
<sequence>MNFMTFNNISFQLKSEYVLIFIFSLSIFISKAGLNIALALSLIIMLAKTINQSEFRHFIKTNLIAKLSMFCFSVGLIANLLSPMHFKGAGHFFAKAGFLLIFPLLIFIFSNQKIRKIAIISMLGGFVVAIIYSLTIFLSMEHWIGQRIGSFWTVGRWAELLSYMSILCVIFLTKRKNSKLQQLILICILVLSIFCIALNGSRAAFLVLGLVVPVFILLHSKKLILPMILFSCIAISSVYVLYPDVVKQAEDRILSIKDLDKNTSNSSRLASWKEGVLFQINTIENTPITYITGYGIDGFSEPLKKFLVDKGIFQHLLDYTENQFSYRDHHNGLLNIISTSGIIYSTLFLYLIFTIYKTIHIHSYEPWLIFCKFLIITFILISVFYTNFMDFQTIGVFFMLAIGLGIVVEKENNFVNNKNC</sequence>
<feature type="transmembrane region" description="Helical" evidence="5">
    <location>
        <begin position="391"/>
        <end position="408"/>
    </location>
</feature>
<feature type="domain" description="O-antigen ligase-related" evidence="6">
    <location>
        <begin position="188"/>
        <end position="343"/>
    </location>
</feature>
<feature type="transmembrane region" description="Helical" evidence="5">
    <location>
        <begin position="67"/>
        <end position="86"/>
    </location>
</feature>
<evidence type="ECO:0000313" key="7">
    <source>
        <dbReference type="EMBL" id="POB49148.1"/>
    </source>
</evidence>
<dbReference type="Proteomes" id="UP000237466">
    <property type="component" value="Unassembled WGS sequence"/>
</dbReference>
<dbReference type="InterPro" id="IPR051533">
    <property type="entry name" value="WaaL-like"/>
</dbReference>
<feature type="transmembrane region" description="Helical" evidence="5">
    <location>
        <begin position="117"/>
        <end position="138"/>
    </location>
</feature>
<dbReference type="GO" id="GO:0016020">
    <property type="term" value="C:membrane"/>
    <property type="evidence" value="ECO:0007669"/>
    <property type="project" value="UniProtKB-SubCell"/>
</dbReference>
<name>A0A2S3R5Z8_VIBVL</name>
<comment type="caution">
    <text evidence="7">The sequence shown here is derived from an EMBL/GenBank/DDBJ whole genome shotgun (WGS) entry which is preliminary data.</text>
</comment>
<evidence type="ECO:0000313" key="8">
    <source>
        <dbReference type="Proteomes" id="UP000237466"/>
    </source>
</evidence>
<feature type="transmembrane region" description="Helical" evidence="5">
    <location>
        <begin position="184"/>
        <end position="217"/>
    </location>
</feature>
<evidence type="ECO:0000256" key="4">
    <source>
        <dbReference type="ARBA" id="ARBA00023136"/>
    </source>
</evidence>
<feature type="transmembrane region" description="Helical" evidence="5">
    <location>
        <begin position="150"/>
        <end position="172"/>
    </location>
</feature>
<evidence type="ECO:0000259" key="6">
    <source>
        <dbReference type="Pfam" id="PF04932"/>
    </source>
</evidence>
<feature type="transmembrane region" description="Helical" evidence="5">
    <location>
        <begin position="92"/>
        <end position="110"/>
    </location>
</feature>
<evidence type="ECO:0000256" key="2">
    <source>
        <dbReference type="ARBA" id="ARBA00022692"/>
    </source>
</evidence>
<organism evidence="7 8">
    <name type="scientific">Vibrio vulnificus</name>
    <dbReference type="NCBI Taxonomy" id="672"/>
    <lineage>
        <taxon>Bacteria</taxon>
        <taxon>Pseudomonadati</taxon>
        <taxon>Pseudomonadota</taxon>
        <taxon>Gammaproteobacteria</taxon>
        <taxon>Vibrionales</taxon>
        <taxon>Vibrionaceae</taxon>
        <taxon>Vibrio</taxon>
    </lineage>
</organism>
<comment type="subcellular location">
    <subcellularLocation>
        <location evidence="1">Membrane</location>
        <topology evidence="1">Multi-pass membrane protein</topology>
    </subcellularLocation>
</comment>
<gene>
    <name evidence="7" type="ORF">CRN52_06685</name>
</gene>
<keyword evidence="2 5" id="KW-0812">Transmembrane</keyword>
<dbReference type="Pfam" id="PF04932">
    <property type="entry name" value="Wzy_C"/>
    <property type="match status" value="1"/>
</dbReference>
<dbReference type="PANTHER" id="PTHR37422">
    <property type="entry name" value="TEICHURONIC ACID BIOSYNTHESIS PROTEIN TUAE"/>
    <property type="match status" value="1"/>
</dbReference>
<reference evidence="7 8" key="1">
    <citation type="journal article" date="2018" name="Front. Microbiol.">
        <title>Phylogeny of Vibrio vulnificus from the Analysis of the Core-Genome: Implications for Intra-Species Taxonomy.</title>
        <authorList>
            <person name="Roig F.J."/>
            <person name="Gonzalez-Candelas F."/>
            <person name="Sanjuan E."/>
            <person name="Fouz B."/>
            <person name="Feil E.J."/>
            <person name="Llorens C."/>
            <person name="Baker-Austin C."/>
            <person name="Oliver J.D."/>
            <person name="Danin-Poleg Y."/>
            <person name="Gibas C.J."/>
            <person name="Kashi Y."/>
            <person name="Gulig P.A."/>
            <person name="Morrison S.S."/>
            <person name="Amaro C."/>
        </authorList>
    </citation>
    <scope>NUCLEOTIDE SEQUENCE [LARGE SCALE GENOMIC DNA]</scope>
    <source>
        <strain evidence="7 8">CECT4608</strain>
    </source>
</reference>
<dbReference type="PANTHER" id="PTHR37422:SF13">
    <property type="entry name" value="LIPOPOLYSACCHARIDE BIOSYNTHESIS PROTEIN PA4999-RELATED"/>
    <property type="match status" value="1"/>
</dbReference>
<protein>
    <recommendedName>
        <fullName evidence="6">O-antigen ligase-related domain-containing protein</fullName>
    </recommendedName>
</protein>
<accession>A0A2S3R5Z8</accession>
<dbReference type="InterPro" id="IPR007016">
    <property type="entry name" value="O-antigen_ligase-rel_domated"/>
</dbReference>
<feature type="transmembrane region" description="Helical" evidence="5">
    <location>
        <begin position="20"/>
        <end position="46"/>
    </location>
</feature>
<evidence type="ECO:0000256" key="3">
    <source>
        <dbReference type="ARBA" id="ARBA00022989"/>
    </source>
</evidence>